<gene>
    <name evidence="1" type="ORF">RTTH1527_00980</name>
</gene>
<protein>
    <submittedName>
        <fullName evidence="1">Uncharacterized protein</fullName>
    </submittedName>
</protein>
<organism evidence="1 2">
    <name type="scientific">Rickettsia typhi str. TH1527</name>
    <dbReference type="NCBI Taxonomy" id="1003201"/>
    <lineage>
        <taxon>Bacteria</taxon>
        <taxon>Pseudomonadati</taxon>
        <taxon>Pseudomonadota</taxon>
        <taxon>Alphaproteobacteria</taxon>
        <taxon>Rickettsiales</taxon>
        <taxon>Rickettsiaceae</taxon>
        <taxon>Rickettsieae</taxon>
        <taxon>Rickettsia</taxon>
        <taxon>typhus group</taxon>
    </lineage>
</organism>
<name>A0ABN4AF98_RICTP</name>
<dbReference type="EMBL" id="CP003397">
    <property type="protein sequence ID" value="AFE54061.1"/>
    <property type="molecule type" value="Genomic_DNA"/>
</dbReference>
<sequence>MSNLKQTKAILKLYTYTYGKSVKSANSNILDKFNKNGYLIINNSNL</sequence>
<evidence type="ECO:0000313" key="1">
    <source>
        <dbReference type="EMBL" id="AFE54061.1"/>
    </source>
</evidence>
<evidence type="ECO:0000313" key="2">
    <source>
        <dbReference type="Proteomes" id="UP000007581"/>
    </source>
</evidence>
<proteinExistence type="predicted"/>
<dbReference type="Proteomes" id="UP000007581">
    <property type="component" value="Chromosome"/>
</dbReference>
<keyword evidence="2" id="KW-1185">Reference proteome</keyword>
<accession>A0ABN4AF98</accession>
<reference evidence="1" key="1">
    <citation type="submission" date="2012-03" db="EMBL/GenBank/DDBJ databases">
        <authorList>
            <person name="Johnson S.L."/>
            <person name="Sims D."/>
            <person name="Han S."/>
            <person name="Bruce D.C."/>
            <person name="Dasch G.A."/>
        </authorList>
    </citation>
    <scope>NUCLEOTIDE SEQUENCE [LARGE SCALE GENOMIC DNA]</scope>
    <source>
        <strain evidence="1">TH1527</strain>
    </source>
</reference>